<dbReference type="AlphaFoldDB" id="A0A2U3PVP2"/>
<evidence type="ECO:0000256" key="1">
    <source>
        <dbReference type="SAM" id="MobiDB-lite"/>
    </source>
</evidence>
<gene>
    <name evidence="2" type="ORF">BRAD3257_2104</name>
</gene>
<organism evidence="2 3">
    <name type="scientific">Bradyrhizobium vignae</name>
    <dbReference type="NCBI Taxonomy" id="1549949"/>
    <lineage>
        <taxon>Bacteria</taxon>
        <taxon>Pseudomonadati</taxon>
        <taxon>Pseudomonadota</taxon>
        <taxon>Alphaproteobacteria</taxon>
        <taxon>Hyphomicrobiales</taxon>
        <taxon>Nitrobacteraceae</taxon>
        <taxon>Bradyrhizobium</taxon>
    </lineage>
</organism>
<accession>A0A2U3PVP2</accession>
<proteinExistence type="predicted"/>
<dbReference type="Proteomes" id="UP000246085">
    <property type="component" value="Chromosome BRAD3257"/>
</dbReference>
<reference evidence="2 3" key="1">
    <citation type="submission" date="2018-03" db="EMBL/GenBank/DDBJ databases">
        <authorList>
            <person name="Gully D."/>
        </authorList>
    </citation>
    <scope>NUCLEOTIDE SEQUENCE [LARGE SCALE GENOMIC DNA]</scope>
    <source>
        <strain evidence="2">ORS3257</strain>
    </source>
</reference>
<sequence>MLARMRQSGGLRRMRTPHQPAKLMHRQGQIPPRGLKKADAAAYCGCSEDAFDRGRSPALSVGTERRLIGISTGLLVCPKGRRTRPTMRWRTGRLHKLHGIANDLAWSPTPLR</sequence>
<protein>
    <submittedName>
        <fullName evidence="2">Uncharacterized protein</fullName>
    </submittedName>
</protein>
<feature type="region of interest" description="Disordered" evidence="1">
    <location>
        <begin position="1"/>
        <end position="34"/>
    </location>
</feature>
<dbReference type="EMBL" id="LS398110">
    <property type="protein sequence ID" value="SPP93189.1"/>
    <property type="molecule type" value="Genomic_DNA"/>
</dbReference>
<evidence type="ECO:0000313" key="3">
    <source>
        <dbReference type="Proteomes" id="UP000246085"/>
    </source>
</evidence>
<dbReference type="KEGG" id="bvz:BRAD3257_2104"/>
<name>A0A2U3PVP2_9BRAD</name>
<evidence type="ECO:0000313" key="2">
    <source>
        <dbReference type="EMBL" id="SPP93189.1"/>
    </source>
</evidence>